<dbReference type="AlphaFoldDB" id="A0A8C2SV71"/>
<keyword evidence="1" id="KW-0676">Redox-active center</keyword>
<protein>
    <recommendedName>
        <fullName evidence="4">Selenoprotein W</fullName>
    </recommendedName>
</protein>
<dbReference type="InterPro" id="IPR036249">
    <property type="entry name" value="Thioredoxin-like_sf"/>
</dbReference>
<dbReference type="Pfam" id="PF10262">
    <property type="entry name" value="Rdx"/>
    <property type="match status" value="1"/>
</dbReference>
<keyword evidence="3" id="KW-1185">Reference proteome</keyword>
<dbReference type="SUPFAM" id="SSF52833">
    <property type="entry name" value="Thioredoxin-like"/>
    <property type="match status" value="1"/>
</dbReference>
<evidence type="ECO:0000313" key="2">
    <source>
        <dbReference type="Ensembl" id="ENSCJPP00005002913.1"/>
    </source>
</evidence>
<dbReference type="Proteomes" id="UP000694412">
    <property type="component" value="Unassembled WGS sequence"/>
</dbReference>
<evidence type="ECO:0000313" key="3">
    <source>
        <dbReference type="Proteomes" id="UP000694412"/>
    </source>
</evidence>
<reference evidence="2" key="1">
    <citation type="submission" date="2025-08" db="UniProtKB">
        <authorList>
            <consortium name="Ensembl"/>
        </authorList>
    </citation>
    <scope>IDENTIFICATION</scope>
</reference>
<evidence type="ECO:0000256" key="1">
    <source>
        <dbReference type="ARBA" id="ARBA00023284"/>
    </source>
</evidence>
<evidence type="ECO:0008006" key="4">
    <source>
        <dbReference type="Google" id="ProtNLM"/>
    </source>
</evidence>
<dbReference type="InterPro" id="IPR011893">
    <property type="entry name" value="Selenoprotein_Rdx-typ"/>
</dbReference>
<name>A0A8C2SV71_COTJA</name>
<proteinExistence type="predicted"/>
<dbReference type="Ensembl" id="ENSCJPT00005005332.1">
    <property type="protein sequence ID" value="ENSCJPP00005002913.1"/>
    <property type="gene ID" value="ENSCJPG00005003194.1"/>
</dbReference>
<dbReference type="Gene3D" id="3.40.30.10">
    <property type="entry name" value="Glutaredoxin"/>
    <property type="match status" value="1"/>
</dbReference>
<reference evidence="2" key="2">
    <citation type="submission" date="2025-09" db="UniProtKB">
        <authorList>
            <consortium name="Ensembl"/>
        </authorList>
    </citation>
    <scope>IDENTIFICATION</scope>
</reference>
<organism evidence="2 3">
    <name type="scientific">Coturnix japonica</name>
    <name type="common">Japanese quail</name>
    <name type="synonym">Coturnix coturnix japonica</name>
    <dbReference type="NCBI Taxonomy" id="93934"/>
    <lineage>
        <taxon>Eukaryota</taxon>
        <taxon>Metazoa</taxon>
        <taxon>Chordata</taxon>
        <taxon>Craniata</taxon>
        <taxon>Vertebrata</taxon>
        <taxon>Euteleostomi</taxon>
        <taxon>Archelosauria</taxon>
        <taxon>Archosauria</taxon>
        <taxon>Dinosauria</taxon>
        <taxon>Saurischia</taxon>
        <taxon>Theropoda</taxon>
        <taxon>Coelurosauria</taxon>
        <taxon>Aves</taxon>
        <taxon>Neognathae</taxon>
        <taxon>Galloanserae</taxon>
        <taxon>Galliformes</taxon>
        <taxon>Phasianidae</taxon>
        <taxon>Perdicinae</taxon>
        <taxon>Coturnix</taxon>
    </lineage>
</organism>
<sequence>MSLRVTAGQGTQEVTGWFEVSVGGRLVHSKKNGDGFVDTNSKLQRIVAAIEAALK</sequence>
<dbReference type="NCBIfam" id="TIGR02174">
    <property type="entry name" value="CXXU_selWTH"/>
    <property type="match status" value="1"/>
</dbReference>
<accession>A0A8C2SV71</accession>
<dbReference type="GeneTree" id="ENSGT00940000175063"/>